<gene>
    <name evidence="3" type="ORF">GCM10011514_24200</name>
</gene>
<feature type="signal peptide" evidence="2">
    <location>
        <begin position="1"/>
        <end position="20"/>
    </location>
</feature>
<reference evidence="3" key="2">
    <citation type="submission" date="2020-09" db="EMBL/GenBank/DDBJ databases">
        <authorList>
            <person name="Sun Q."/>
            <person name="Zhou Y."/>
        </authorList>
    </citation>
    <scope>NUCLEOTIDE SEQUENCE</scope>
    <source>
        <strain evidence="3">CGMCC 1.15958</strain>
    </source>
</reference>
<keyword evidence="4" id="KW-1185">Reference proteome</keyword>
<evidence type="ECO:0000313" key="4">
    <source>
        <dbReference type="Proteomes" id="UP000609064"/>
    </source>
</evidence>
<feature type="region of interest" description="Disordered" evidence="1">
    <location>
        <begin position="23"/>
        <end position="79"/>
    </location>
</feature>
<evidence type="ECO:0008006" key="5">
    <source>
        <dbReference type="Google" id="ProtNLM"/>
    </source>
</evidence>
<evidence type="ECO:0000313" key="3">
    <source>
        <dbReference type="EMBL" id="GGD59394.1"/>
    </source>
</evidence>
<feature type="chain" id="PRO_5037012383" description="Acid-shock protein" evidence="2">
    <location>
        <begin position="21"/>
        <end position="79"/>
    </location>
</feature>
<name>A0A917DQ51_9BACT</name>
<keyword evidence="2" id="KW-0732">Signal</keyword>
<dbReference type="AlphaFoldDB" id="A0A917DQ51"/>
<dbReference type="RefSeq" id="WP_188766345.1">
    <property type="nucleotide sequence ID" value="NZ_BMKK01000004.1"/>
</dbReference>
<evidence type="ECO:0000256" key="2">
    <source>
        <dbReference type="SAM" id="SignalP"/>
    </source>
</evidence>
<proteinExistence type="predicted"/>
<dbReference type="EMBL" id="BMKK01000004">
    <property type="protein sequence ID" value="GGD59394.1"/>
    <property type="molecule type" value="Genomic_DNA"/>
</dbReference>
<protein>
    <recommendedName>
        <fullName evidence="5">Acid-shock protein</fullName>
    </recommendedName>
</protein>
<accession>A0A917DQ51</accession>
<organism evidence="3 4">
    <name type="scientific">Emticicia aquatilis</name>
    <dbReference type="NCBI Taxonomy" id="1537369"/>
    <lineage>
        <taxon>Bacteria</taxon>
        <taxon>Pseudomonadati</taxon>
        <taxon>Bacteroidota</taxon>
        <taxon>Cytophagia</taxon>
        <taxon>Cytophagales</taxon>
        <taxon>Leadbetterellaceae</taxon>
        <taxon>Emticicia</taxon>
    </lineage>
</organism>
<evidence type="ECO:0000256" key="1">
    <source>
        <dbReference type="SAM" id="MobiDB-lite"/>
    </source>
</evidence>
<comment type="caution">
    <text evidence="3">The sequence shown here is derived from an EMBL/GenBank/DDBJ whole genome shotgun (WGS) entry which is preliminary data.</text>
</comment>
<dbReference type="Proteomes" id="UP000609064">
    <property type="component" value="Unassembled WGS sequence"/>
</dbReference>
<feature type="compositionally biased region" description="Basic and acidic residues" evidence="1">
    <location>
        <begin position="27"/>
        <end position="79"/>
    </location>
</feature>
<sequence>MKKNILLAAMVAIFATSAFAQTTPQASKKEAKLEKKEDRITEHKAANEVKKEHKAAKKEEKAMHHAAAKEVKKEAKQSN</sequence>
<reference evidence="3" key="1">
    <citation type="journal article" date="2014" name="Int. J. Syst. Evol. Microbiol.">
        <title>Complete genome sequence of Corynebacterium casei LMG S-19264T (=DSM 44701T), isolated from a smear-ripened cheese.</title>
        <authorList>
            <consortium name="US DOE Joint Genome Institute (JGI-PGF)"/>
            <person name="Walter F."/>
            <person name="Albersmeier A."/>
            <person name="Kalinowski J."/>
            <person name="Ruckert C."/>
        </authorList>
    </citation>
    <scope>NUCLEOTIDE SEQUENCE</scope>
    <source>
        <strain evidence="3">CGMCC 1.15958</strain>
    </source>
</reference>